<accession>A0A9X2RJD3</accession>
<sequence>MRAIPDQPFLEAGRPYWAAVSADGLWLATPASGTGPGGGPRVAVYRKSDLSLWDLVEIDHHVDAFAFHPVLPLFAISTEWGEEWNRRGGLFLYEPQARRLVSFPVTGVGVTALRWLDERRLQVIFSVPDVSYERDGEDAFAQCVVERPADAWLGVEEGEIDLEARKALANEDVDWGPPLEPGYRVGDRLVALAAEAGRTWTPRTDVMAVEALRDGRVLCCPLNSSLLECWSSEGSLLWAVPEPEDAFQRSGCQVYVAPDDRTAWVTVIAGTSDDRKTLLRRVDLADGTVLAEHRLDFPARLAARADGAWAARDSRDLFPPARWPPSETPVFTPTGRQLGTVALGECDKSFEFGIRRSPHLLFLQGDGDEPRPEKWVVEASPRGVEPLFPLRWEECPAGHIAGGPGVYVEDGRGPGIVHAATTAEGPFLLRRALPHGEVVWAHRMDAEIRAADAGGGLLYAVTGAKELLTLRPADGEVVRRRPTAVSGHDFTPRSLSAAPGGDVFIGTAEGRILVLEGQEAAYGL</sequence>
<dbReference type="Gene3D" id="2.130.10.10">
    <property type="entry name" value="YVTN repeat-like/Quinoprotein amine dehydrogenase"/>
    <property type="match status" value="1"/>
</dbReference>
<dbReference type="EMBL" id="JANIID010000001">
    <property type="protein sequence ID" value="MCQ8768552.1"/>
    <property type="molecule type" value="Genomic_DNA"/>
</dbReference>
<comment type="caution">
    <text evidence="1">The sequence shown here is derived from an EMBL/GenBank/DDBJ whole genome shotgun (WGS) entry which is preliminary data.</text>
</comment>
<organism evidence="1 2">
    <name type="scientific">Streptomyces telluris</name>
    <dbReference type="NCBI Taxonomy" id="2720021"/>
    <lineage>
        <taxon>Bacteria</taxon>
        <taxon>Bacillati</taxon>
        <taxon>Actinomycetota</taxon>
        <taxon>Actinomycetes</taxon>
        <taxon>Kitasatosporales</taxon>
        <taxon>Streptomycetaceae</taxon>
        <taxon>Streptomyces</taxon>
    </lineage>
</organism>
<reference evidence="1" key="1">
    <citation type="submission" date="2022-06" db="EMBL/GenBank/DDBJ databases">
        <title>WGS of actinobacteria.</title>
        <authorList>
            <person name="Thawai C."/>
        </authorList>
    </citation>
    <scope>NUCLEOTIDE SEQUENCE</scope>
    <source>
        <strain evidence="1">AA8</strain>
    </source>
</reference>
<keyword evidence="2" id="KW-1185">Reference proteome</keyword>
<evidence type="ECO:0000313" key="1">
    <source>
        <dbReference type="EMBL" id="MCQ8768552.1"/>
    </source>
</evidence>
<protein>
    <submittedName>
        <fullName evidence="1">PQQ-like beta-propeller repeat protein</fullName>
    </submittedName>
</protein>
<dbReference type="Proteomes" id="UP001142374">
    <property type="component" value="Unassembled WGS sequence"/>
</dbReference>
<evidence type="ECO:0000313" key="2">
    <source>
        <dbReference type="Proteomes" id="UP001142374"/>
    </source>
</evidence>
<gene>
    <name evidence="1" type="ORF">NQU55_01975</name>
</gene>
<dbReference type="AlphaFoldDB" id="A0A9X2RJD3"/>
<name>A0A9X2RJD3_9ACTN</name>
<dbReference type="InterPro" id="IPR015943">
    <property type="entry name" value="WD40/YVTN_repeat-like_dom_sf"/>
</dbReference>
<dbReference type="SUPFAM" id="SSF75011">
    <property type="entry name" value="3-carboxy-cis,cis-mucoante lactonizing enzyme"/>
    <property type="match status" value="1"/>
</dbReference>
<proteinExistence type="predicted"/>
<dbReference type="RefSeq" id="WP_168092023.1">
    <property type="nucleotide sequence ID" value="NZ_JAATER010000050.1"/>
</dbReference>